<feature type="region of interest" description="Disordered" evidence="1">
    <location>
        <begin position="1"/>
        <end position="24"/>
    </location>
</feature>
<accession>A0A514DD20</accession>
<name>A0A514DD20_9VIRU</name>
<gene>
    <name evidence="2" type="ORF">H4Bulk4618_000002</name>
</gene>
<evidence type="ECO:0000313" key="2">
    <source>
        <dbReference type="EMBL" id="QDH91495.1"/>
    </source>
</evidence>
<protein>
    <submittedName>
        <fullName evidence="2">Uncharacterized protein</fullName>
    </submittedName>
</protein>
<evidence type="ECO:0000256" key="1">
    <source>
        <dbReference type="SAM" id="MobiDB-lite"/>
    </source>
</evidence>
<organism evidence="2">
    <name type="scientific">Riboviria sp</name>
    <dbReference type="NCBI Taxonomy" id="2585031"/>
    <lineage>
        <taxon>Viruses</taxon>
        <taxon>Riboviria</taxon>
    </lineage>
</organism>
<reference evidence="2" key="1">
    <citation type="submission" date="2019-05" db="EMBL/GenBank/DDBJ databases">
        <title>Metatranscriptomic reconstruction reveals RNA viruses with the potential to shape carbon cycling in soil.</title>
        <authorList>
            <person name="Starr E.P."/>
            <person name="Nuccio E."/>
            <person name="Pett-Ridge J."/>
            <person name="Banfield J.F."/>
            <person name="Firestone M.K."/>
        </authorList>
    </citation>
    <scope>NUCLEOTIDE SEQUENCE</scope>
    <source>
        <strain evidence="2">H4_Bulk_46_scaffold_18</strain>
    </source>
</reference>
<dbReference type="EMBL" id="MN036278">
    <property type="protein sequence ID" value="QDH91495.1"/>
    <property type="molecule type" value="Genomic_DNA"/>
</dbReference>
<proteinExistence type="predicted"/>
<sequence>MRGKLINGTKISEEAAESRSTSELFTSVCTMDRRNSRQVAKTRVEFIESTRDPAESIGAGIKLNIVLVVKPVQVIEGGKQIIDTLKVAGRAFVGNGDGEAERGRR</sequence>